<keyword evidence="7" id="KW-0406">Ion transport</keyword>
<evidence type="ECO:0000256" key="5">
    <source>
        <dbReference type="ARBA" id="ARBA00022692"/>
    </source>
</evidence>
<evidence type="ECO:0000256" key="12">
    <source>
        <dbReference type="RuleBase" id="RU003357"/>
    </source>
</evidence>
<evidence type="ECO:0000256" key="7">
    <source>
        <dbReference type="ARBA" id="ARBA00023065"/>
    </source>
</evidence>
<keyword evidence="16" id="KW-0675">Receptor</keyword>
<proteinExistence type="inferred from homology"/>
<evidence type="ECO:0000256" key="10">
    <source>
        <dbReference type="ARBA" id="ARBA00023237"/>
    </source>
</evidence>
<name>A0A363ULZ2_9GAMM</name>
<keyword evidence="6" id="KW-0408">Iron</keyword>
<evidence type="ECO:0000256" key="4">
    <source>
        <dbReference type="ARBA" id="ARBA00022496"/>
    </source>
</evidence>
<accession>A0A363ULZ2</accession>
<keyword evidence="2 11" id="KW-0813">Transport</keyword>
<dbReference type="EMBL" id="QEQK01000005">
    <property type="protein sequence ID" value="PWN56446.1"/>
    <property type="molecule type" value="Genomic_DNA"/>
</dbReference>
<evidence type="ECO:0000256" key="11">
    <source>
        <dbReference type="PROSITE-ProRule" id="PRU01360"/>
    </source>
</evidence>
<evidence type="ECO:0000256" key="1">
    <source>
        <dbReference type="ARBA" id="ARBA00004571"/>
    </source>
</evidence>
<evidence type="ECO:0000313" key="16">
    <source>
        <dbReference type="EMBL" id="PWN56446.1"/>
    </source>
</evidence>
<keyword evidence="9 11" id="KW-0472">Membrane</keyword>
<evidence type="ECO:0000256" key="9">
    <source>
        <dbReference type="ARBA" id="ARBA00023136"/>
    </source>
</evidence>
<gene>
    <name evidence="16" type="ORF">DEH80_06310</name>
</gene>
<dbReference type="Pfam" id="PF07715">
    <property type="entry name" value="Plug"/>
    <property type="match status" value="1"/>
</dbReference>
<reference evidence="16 17" key="1">
    <citation type="submission" date="2018-05" db="EMBL/GenBank/DDBJ databases">
        <title>Abyssibacter profundi OUC007T gen. nov., sp. nov, a marine bacterium isolated from seawater of the Mariana Trench.</title>
        <authorList>
            <person name="Zhou S."/>
        </authorList>
    </citation>
    <scope>NUCLEOTIDE SEQUENCE [LARGE SCALE GENOMIC DNA]</scope>
    <source>
        <strain evidence="16 17">OUC007</strain>
    </source>
</reference>
<keyword evidence="3 11" id="KW-1134">Transmembrane beta strand</keyword>
<dbReference type="OrthoDB" id="127311at2"/>
<dbReference type="PANTHER" id="PTHR32552:SF81">
    <property type="entry name" value="TONB-DEPENDENT OUTER MEMBRANE RECEPTOR"/>
    <property type="match status" value="1"/>
</dbReference>
<evidence type="ECO:0000256" key="3">
    <source>
        <dbReference type="ARBA" id="ARBA00022452"/>
    </source>
</evidence>
<dbReference type="Gene3D" id="2.40.170.20">
    <property type="entry name" value="TonB-dependent receptor, beta-barrel domain"/>
    <property type="match status" value="2"/>
</dbReference>
<dbReference type="AlphaFoldDB" id="A0A363ULZ2"/>
<protein>
    <submittedName>
        <fullName evidence="16">TonB-dependent receptor</fullName>
    </submittedName>
</protein>
<dbReference type="PROSITE" id="PS52016">
    <property type="entry name" value="TONB_DEPENDENT_REC_3"/>
    <property type="match status" value="1"/>
</dbReference>
<organism evidence="16 17">
    <name type="scientific">Abyssibacter profundi</name>
    <dbReference type="NCBI Taxonomy" id="2182787"/>
    <lineage>
        <taxon>Bacteria</taxon>
        <taxon>Pseudomonadati</taxon>
        <taxon>Pseudomonadota</taxon>
        <taxon>Gammaproteobacteria</taxon>
        <taxon>Chromatiales</taxon>
        <taxon>Oceanococcaceae</taxon>
        <taxon>Abyssibacter</taxon>
    </lineage>
</organism>
<dbReference type="SUPFAM" id="SSF56935">
    <property type="entry name" value="Porins"/>
    <property type="match status" value="1"/>
</dbReference>
<dbReference type="InterPro" id="IPR000531">
    <property type="entry name" value="Beta-barrel_TonB"/>
</dbReference>
<evidence type="ECO:0000256" key="8">
    <source>
        <dbReference type="ARBA" id="ARBA00023077"/>
    </source>
</evidence>
<dbReference type="GO" id="GO:0006826">
    <property type="term" value="P:iron ion transport"/>
    <property type="evidence" value="ECO:0007669"/>
    <property type="project" value="UniProtKB-KW"/>
</dbReference>
<dbReference type="Pfam" id="PF00593">
    <property type="entry name" value="TonB_dep_Rec_b-barrel"/>
    <property type="match status" value="1"/>
</dbReference>
<dbReference type="InterPro" id="IPR039426">
    <property type="entry name" value="TonB-dep_rcpt-like"/>
</dbReference>
<keyword evidence="5 11" id="KW-0812">Transmembrane</keyword>
<evidence type="ECO:0000259" key="14">
    <source>
        <dbReference type="Pfam" id="PF00593"/>
    </source>
</evidence>
<comment type="caution">
    <text evidence="16">The sequence shown here is derived from an EMBL/GenBank/DDBJ whole genome shotgun (WGS) entry which is preliminary data.</text>
</comment>
<evidence type="ECO:0000256" key="6">
    <source>
        <dbReference type="ARBA" id="ARBA00023004"/>
    </source>
</evidence>
<evidence type="ECO:0000259" key="15">
    <source>
        <dbReference type="Pfam" id="PF07715"/>
    </source>
</evidence>
<evidence type="ECO:0000256" key="2">
    <source>
        <dbReference type="ARBA" id="ARBA00022448"/>
    </source>
</evidence>
<comment type="subcellular location">
    <subcellularLocation>
        <location evidence="1 11">Cell outer membrane</location>
        <topology evidence="1 11">Multi-pass membrane protein</topology>
    </subcellularLocation>
</comment>
<evidence type="ECO:0000313" key="17">
    <source>
        <dbReference type="Proteomes" id="UP000251800"/>
    </source>
</evidence>
<feature type="region of interest" description="Disordered" evidence="13">
    <location>
        <begin position="21"/>
        <end position="87"/>
    </location>
</feature>
<dbReference type="PANTHER" id="PTHR32552">
    <property type="entry name" value="FERRICHROME IRON RECEPTOR-RELATED"/>
    <property type="match status" value="1"/>
</dbReference>
<comment type="similarity">
    <text evidence="11 12">Belongs to the TonB-dependent receptor family.</text>
</comment>
<feature type="domain" description="TonB-dependent receptor-like beta-barrel" evidence="14">
    <location>
        <begin position="406"/>
        <end position="812"/>
    </location>
</feature>
<keyword evidence="8 12" id="KW-0798">TonB box</keyword>
<keyword evidence="4" id="KW-0410">Iron transport</keyword>
<keyword evidence="17" id="KW-1185">Reference proteome</keyword>
<dbReference type="GO" id="GO:0009279">
    <property type="term" value="C:cell outer membrane"/>
    <property type="evidence" value="ECO:0007669"/>
    <property type="project" value="UniProtKB-SubCell"/>
</dbReference>
<dbReference type="InterPro" id="IPR012910">
    <property type="entry name" value="Plug_dom"/>
</dbReference>
<dbReference type="Proteomes" id="UP000251800">
    <property type="component" value="Unassembled WGS sequence"/>
</dbReference>
<feature type="compositionally biased region" description="Acidic residues" evidence="13">
    <location>
        <begin position="21"/>
        <end position="45"/>
    </location>
</feature>
<dbReference type="RefSeq" id="WP_109719640.1">
    <property type="nucleotide sequence ID" value="NZ_QEQK01000005.1"/>
</dbReference>
<sequence>MLVLGLLLAWPAAAQDDELDFLFGDAIEDESPSEPSDTEASEEAEGQNSDAGSDKAAEDPDAASELETIPVAPTTAARESTRPPRRTIEEIVVTAQKTEQSLSDVPVSVTALQGDFIQNNAVGDLTEASTYVPNVRVESTSPTSPQVFIRGFGTNTFNPSFEPSVGLVQDDVFFARGSYFTESMFDLARIEVLRGPQGTLFGKNTIAGVFNIVTRGAPASGAEANLRYTRNEFGNERVEGGVGGRFGDALGVRLAVLEDHREGRLHNTLLNRLEDRSRKSAQRLRLDYFTDADLELGLTAQRTETKVNFWPRQLYQLDADTAGYLANFDPQIEGNPYDFQTSFDIPGVMNIDSWTVSGTAAKDLGPVLGLEALDTTLVLASSRMGITQFQDLDTSPADLIRLFGDAENYTQHSVEWRFTGLGAAPFGWGQGSEFVAGLYALQADYRIDTGIEAGEDLASYAASDAGLTLISSGAISGIPFAGAGTASGALGPLLGPLTAGVVDRDRYTFDFTQRTRTYAVFGQLTWDLNAHWSITPGLRLNHERKSIDSIGRSSCRSKPVTQQCLVQLIVGANDYQFNGLKRDETNLSPKLSVLYRFDRDVSLFATWARGYKSGGANAISFTGEDLEYGAETATSVELGIKSHWFGRTLSLNATAYRMDFDDLQVLAFNGVFFDVTNAGSAYSTGVELDSQWLTPYQPLSINTSVGFLEARYKAYANAPAPVDQGLDARQDLAGKTLAFAPRWSATLSPTLEYPLGGLNLTLGLNARHQGDQYTDTDLDPATRVEAHTIYSARVGLGSAASSWTVNLGCKNITDERVLNQALDTALFPGVFLANQQPGRTLYASLNLQC</sequence>
<dbReference type="InterPro" id="IPR036942">
    <property type="entry name" value="Beta-barrel_TonB_sf"/>
</dbReference>
<keyword evidence="10 11" id="KW-0998">Cell outer membrane</keyword>
<evidence type="ECO:0000256" key="13">
    <source>
        <dbReference type="SAM" id="MobiDB-lite"/>
    </source>
</evidence>
<feature type="domain" description="TonB-dependent receptor plug" evidence="15">
    <location>
        <begin position="102"/>
        <end position="209"/>
    </location>
</feature>